<gene>
    <name evidence="2" type="ORF">An02g05930</name>
</gene>
<dbReference type="AlphaFoldDB" id="A0AAJ8E0Z1"/>
<keyword evidence="1" id="KW-1133">Transmembrane helix</keyword>
<sequence>MSHFLLFIFRKLLNTFIYSTRHDPLLANAHGLFQKGLPTQPTHNVLVLFTTILGLILELAYPSSPQIRHIIGNVVMPLLILETMENQSPNPNKDDNKKSKPKPTITRSLLQTITTFHRKEGLILLLNGFQYAIYYNVKYFIVTGLLSSPIARFPEPLAHIIASVALAEYHFFRTASAVLPPAEQMRYVPLDLDFNRWDALLLPTLLYAVAEAIMMYVPGLLLSPLDLDEVLLLPSDLSGITALVRSDILVAGLMLVAQVLLLFPAYIVLVMVEGSLVPGDCETLISLPEKEEQDEKQEDDNNNYEMMKWGWDDEEEEEEEECPKQQGRLIKDIFRLPTPLHVLDVVEMISVRQLLYCLELHGQMWGSKVLQFRSSVRDLVMWNTRLSSYEGCQVT</sequence>
<organism evidence="2">
    <name type="scientific">Aspergillus niger</name>
    <dbReference type="NCBI Taxonomy" id="5061"/>
    <lineage>
        <taxon>Eukaryota</taxon>
        <taxon>Fungi</taxon>
        <taxon>Dikarya</taxon>
        <taxon>Ascomycota</taxon>
        <taxon>Pezizomycotina</taxon>
        <taxon>Eurotiomycetes</taxon>
        <taxon>Eurotiomycetidae</taxon>
        <taxon>Eurotiales</taxon>
        <taxon>Aspergillaceae</taxon>
        <taxon>Aspergillus</taxon>
        <taxon>Aspergillus subgen. Circumdati</taxon>
    </lineage>
</organism>
<name>A0AAJ8E0Z1_ASPNG</name>
<evidence type="ECO:0000256" key="1">
    <source>
        <dbReference type="SAM" id="Phobius"/>
    </source>
</evidence>
<evidence type="ECO:0000313" key="2">
    <source>
        <dbReference type="RefSeq" id="XP_059603393.1"/>
    </source>
</evidence>
<reference evidence="2" key="2">
    <citation type="submission" date="2025-08" db="UniProtKB">
        <authorList>
            <consortium name="RefSeq"/>
        </authorList>
    </citation>
    <scope>IDENTIFICATION</scope>
</reference>
<dbReference type="GeneID" id="4979082"/>
<accession>A0AAJ8E0Z1</accession>
<keyword evidence="1" id="KW-0812">Transmembrane</keyword>
<keyword evidence="1" id="KW-0472">Membrane</keyword>
<protein>
    <submittedName>
        <fullName evidence="2">Uncharacterized protein</fullName>
    </submittedName>
</protein>
<dbReference type="KEGG" id="ang:An02g05930"/>
<proteinExistence type="predicted"/>
<dbReference type="RefSeq" id="XP_059603393.1">
    <property type="nucleotide sequence ID" value="XM_059746332.1"/>
</dbReference>
<feature type="transmembrane region" description="Helical" evidence="1">
    <location>
        <begin position="200"/>
        <end position="222"/>
    </location>
</feature>
<reference evidence="2" key="1">
    <citation type="submission" date="2025-02" db="EMBL/GenBank/DDBJ databases">
        <authorList>
            <consortium name="NCBI Genome Project"/>
        </authorList>
    </citation>
    <scope>NUCLEOTIDE SEQUENCE</scope>
</reference>
<feature type="transmembrane region" description="Helical" evidence="1">
    <location>
        <begin position="242"/>
        <end position="269"/>
    </location>
</feature>